<organism evidence="1 2">
    <name type="scientific">Aphis craccivora</name>
    <name type="common">Cowpea aphid</name>
    <dbReference type="NCBI Taxonomy" id="307492"/>
    <lineage>
        <taxon>Eukaryota</taxon>
        <taxon>Metazoa</taxon>
        <taxon>Ecdysozoa</taxon>
        <taxon>Arthropoda</taxon>
        <taxon>Hexapoda</taxon>
        <taxon>Insecta</taxon>
        <taxon>Pterygota</taxon>
        <taxon>Neoptera</taxon>
        <taxon>Paraneoptera</taxon>
        <taxon>Hemiptera</taxon>
        <taxon>Sternorrhyncha</taxon>
        <taxon>Aphidomorpha</taxon>
        <taxon>Aphidoidea</taxon>
        <taxon>Aphididae</taxon>
        <taxon>Aphidini</taxon>
        <taxon>Aphis</taxon>
        <taxon>Aphis</taxon>
    </lineage>
</organism>
<evidence type="ECO:0000313" key="2">
    <source>
        <dbReference type="Proteomes" id="UP000478052"/>
    </source>
</evidence>
<gene>
    <name evidence="1" type="ORF">FWK35_00030854</name>
</gene>
<dbReference type="Proteomes" id="UP000478052">
    <property type="component" value="Unassembled WGS sequence"/>
</dbReference>
<name>A0A6G0YYG9_APHCR</name>
<protein>
    <submittedName>
        <fullName evidence="1">Zinc finger MYM-type protein 6-like</fullName>
    </submittedName>
</protein>
<comment type="caution">
    <text evidence="1">The sequence shown here is derived from an EMBL/GenBank/DDBJ whole genome shotgun (WGS) entry which is preliminary data.</text>
</comment>
<evidence type="ECO:0000313" key="1">
    <source>
        <dbReference type="EMBL" id="KAF0762946.1"/>
    </source>
</evidence>
<sequence>MVFKFLTLTRSKHKTPQTSSITKIQSYEIQIWGLAKTSNNRSILTHQNITLQLITGISWYISNVSIYKGLNISIMRTSNHILQTIPFQTSLPCQSARTSIYG</sequence>
<dbReference type="EMBL" id="VUJU01002000">
    <property type="protein sequence ID" value="KAF0762946.1"/>
    <property type="molecule type" value="Genomic_DNA"/>
</dbReference>
<dbReference type="AlphaFoldDB" id="A0A6G0YYG9"/>
<reference evidence="1 2" key="1">
    <citation type="submission" date="2019-08" db="EMBL/GenBank/DDBJ databases">
        <title>Whole genome of Aphis craccivora.</title>
        <authorList>
            <person name="Voronova N.V."/>
            <person name="Shulinski R.S."/>
            <person name="Bandarenka Y.V."/>
            <person name="Zhorov D.G."/>
            <person name="Warner D."/>
        </authorList>
    </citation>
    <scope>NUCLEOTIDE SEQUENCE [LARGE SCALE GENOMIC DNA]</scope>
    <source>
        <strain evidence="1">180601</strain>
        <tissue evidence="1">Whole Body</tissue>
    </source>
</reference>
<accession>A0A6G0YYG9</accession>
<proteinExistence type="predicted"/>
<keyword evidence="2" id="KW-1185">Reference proteome</keyword>